<feature type="compositionally biased region" description="Basic and acidic residues" evidence="1">
    <location>
        <begin position="10"/>
        <end position="20"/>
    </location>
</feature>
<protein>
    <submittedName>
        <fullName evidence="2">Uncharacterized protein</fullName>
    </submittedName>
</protein>
<dbReference type="OrthoDB" id="7875868at2"/>
<dbReference type="AlphaFoldDB" id="A0A0W7WNB2"/>
<evidence type="ECO:0000256" key="1">
    <source>
        <dbReference type="SAM" id="MobiDB-lite"/>
    </source>
</evidence>
<keyword evidence="3" id="KW-1185">Reference proteome</keyword>
<sequence>MFTRFFGNRSSDEDGPRSLGERYASWRFSGDVTAIMACFDRLSDRRLALIGMRREELFEAVSDLMLRAEEERRMGREAIELLENPPVAPEDEGREDRPEAAPESRAASEAA</sequence>
<comment type="caution">
    <text evidence="2">The sequence shown here is derived from an EMBL/GenBank/DDBJ whole genome shotgun (WGS) entry which is preliminary data.</text>
</comment>
<evidence type="ECO:0000313" key="2">
    <source>
        <dbReference type="EMBL" id="KUF11988.1"/>
    </source>
</evidence>
<dbReference type="EMBL" id="LPXO01000002">
    <property type="protein sequence ID" value="KUF11988.1"/>
    <property type="molecule type" value="Genomic_DNA"/>
</dbReference>
<reference evidence="2 3" key="1">
    <citation type="submission" date="2015-12" db="EMBL/GenBank/DDBJ databases">
        <authorList>
            <person name="Shamseldin A."/>
            <person name="Moawad H."/>
            <person name="Abd El-Rahim W.M."/>
            <person name="Sadowsky M.J."/>
        </authorList>
    </citation>
    <scope>NUCLEOTIDE SEQUENCE [LARGE SCALE GENOMIC DNA]</scope>
    <source>
        <strain evidence="2 3">SJ5A-1</strain>
    </source>
</reference>
<feature type="region of interest" description="Disordered" evidence="1">
    <location>
        <begin position="1"/>
        <end position="20"/>
    </location>
</feature>
<dbReference type="Proteomes" id="UP000054396">
    <property type="component" value="Unassembled WGS sequence"/>
</dbReference>
<dbReference type="RefSeq" id="WP_058861106.1">
    <property type="nucleotide sequence ID" value="NZ_LPXO01000002.1"/>
</dbReference>
<gene>
    <name evidence="2" type="ORF">AVJ23_05270</name>
</gene>
<feature type="region of interest" description="Disordered" evidence="1">
    <location>
        <begin position="77"/>
        <end position="111"/>
    </location>
</feature>
<organism evidence="2 3">
    <name type="scientific">Pseudoponticoccus marisrubri</name>
    <dbReference type="NCBI Taxonomy" id="1685382"/>
    <lineage>
        <taxon>Bacteria</taxon>
        <taxon>Pseudomonadati</taxon>
        <taxon>Pseudomonadota</taxon>
        <taxon>Alphaproteobacteria</taxon>
        <taxon>Rhodobacterales</taxon>
        <taxon>Roseobacteraceae</taxon>
        <taxon>Pseudoponticoccus</taxon>
    </lineage>
</organism>
<proteinExistence type="predicted"/>
<name>A0A0W7WNB2_9RHOB</name>
<evidence type="ECO:0000313" key="3">
    <source>
        <dbReference type="Proteomes" id="UP000054396"/>
    </source>
</evidence>
<accession>A0A0W7WNB2</accession>